<reference evidence="8 9" key="1">
    <citation type="submission" date="2018-05" db="EMBL/GenBank/DDBJ databases">
        <title>Genomic Encyclopedia of Type Strains, Phase IV (KMG-IV): sequencing the most valuable type-strain genomes for metagenomic binning, comparative biology and taxonomic classification.</title>
        <authorList>
            <person name="Goeker M."/>
        </authorList>
    </citation>
    <scope>NUCLEOTIDE SEQUENCE [LARGE SCALE GENOMIC DNA]</scope>
    <source>
        <strain evidence="8 9">DSM 29661</strain>
    </source>
</reference>
<dbReference type="RefSeq" id="WP_110390857.1">
    <property type="nucleotide sequence ID" value="NZ_DALYFX010000180.1"/>
</dbReference>
<keyword evidence="9" id="KW-1185">Reference proteome</keyword>
<dbReference type="AlphaFoldDB" id="A0A318KSU2"/>
<dbReference type="Gene3D" id="2.60.40.4070">
    <property type="match status" value="1"/>
</dbReference>
<dbReference type="EMBL" id="QJKI01000010">
    <property type="protein sequence ID" value="PXX78736.1"/>
    <property type="molecule type" value="Genomic_DNA"/>
</dbReference>
<evidence type="ECO:0000256" key="2">
    <source>
        <dbReference type="ARBA" id="ARBA00016013"/>
    </source>
</evidence>
<feature type="domain" description="FlgD/Vpr Ig-like" evidence="6">
    <location>
        <begin position="107"/>
        <end position="182"/>
    </location>
</feature>
<dbReference type="Proteomes" id="UP000247555">
    <property type="component" value="Unassembled WGS sequence"/>
</dbReference>
<protein>
    <recommendedName>
        <fullName evidence="2 5">Basal-body rod modification protein FlgD</fullName>
    </recommendedName>
</protein>
<dbReference type="Pfam" id="PF13861">
    <property type="entry name" value="FLgD_tudor"/>
    <property type="match status" value="1"/>
</dbReference>
<dbReference type="Pfam" id="PF03963">
    <property type="entry name" value="FlgD"/>
    <property type="match status" value="1"/>
</dbReference>
<dbReference type="InterPro" id="IPR005648">
    <property type="entry name" value="FlgD"/>
</dbReference>
<dbReference type="Gene3D" id="2.30.30.910">
    <property type="match status" value="1"/>
</dbReference>
<organism evidence="8 9">
    <name type="scientific">Rivihabitans pingtungensis</name>
    <dbReference type="NCBI Taxonomy" id="1054498"/>
    <lineage>
        <taxon>Bacteria</taxon>
        <taxon>Pseudomonadati</taxon>
        <taxon>Pseudomonadota</taxon>
        <taxon>Betaproteobacteria</taxon>
        <taxon>Neisseriales</taxon>
        <taxon>Aquaspirillaceae</taxon>
        <taxon>Rivihabitans</taxon>
    </lineage>
</organism>
<keyword evidence="8" id="KW-0966">Cell projection</keyword>
<gene>
    <name evidence="8" type="ORF">DFR34_11058</name>
</gene>
<evidence type="ECO:0000313" key="8">
    <source>
        <dbReference type="EMBL" id="PXX78736.1"/>
    </source>
</evidence>
<keyword evidence="8" id="KW-0969">Cilium</keyword>
<dbReference type="InterPro" id="IPR025965">
    <property type="entry name" value="FlgD/Vpr_Ig-like"/>
</dbReference>
<name>A0A318KSU2_9NEIS</name>
<dbReference type="OrthoDB" id="9785233at2"/>
<proteinExistence type="inferred from homology"/>
<evidence type="ECO:0000259" key="6">
    <source>
        <dbReference type="Pfam" id="PF13860"/>
    </source>
</evidence>
<dbReference type="GO" id="GO:0044781">
    <property type="term" value="P:bacterial-type flagellum organization"/>
    <property type="evidence" value="ECO:0007669"/>
    <property type="project" value="UniProtKB-UniRule"/>
</dbReference>
<sequence length="226" mass="23923">MATTSSAVTDTNPYSFLNGDSGAATAKKSSIEEAQDRFMKLLVAQLQTQDPLNPLDNAAVTSQMAQISTVQGIEKLNQTMTSLSGMYQTSQTVAAAALIGHITLSDGNQMQLSSGKAIAGVELAKDADTVEIKVNDKNGNVVYTEKLTNQKAGVMQFQWDGKNNDDVLQPDGTYSINVSAKANGDAVNATPLAYSKVEALSWNSGVPVLHLSNGREVGVDALRQLI</sequence>
<keyword evidence="8" id="KW-0282">Flagellum</keyword>
<evidence type="ECO:0000313" key="9">
    <source>
        <dbReference type="Proteomes" id="UP000247555"/>
    </source>
</evidence>
<accession>A0A318KSU2</accession>
<evidence type="ECO:0000256" key="4">
    <source>
        <dbReference type="ARBA" id="ARBA00024746"/>
    </source>
</evidence>
<comment type="caution">
    <text evidence="8">The sequence shown here is derived from an EMBL/GenBank/DDBJ whole genome shotgun (WGS) entry which is preliminary data.</text>
</comment>
<evidence type="ECO:0000256" key="5">
    <source>
        <dbReference type="RuleBase" id="RU362076"/>
    </source>
</evidence>
<dbReference type="Pfam" id="PF13860">
    <property type="entry name" value="FlgD_ig"/>
    <property type="match status" value="1"/>
</dbReference>
<feature type="domain" description="FlgD Tudor-like" evidence="7">
    <location>
        <begin position="90"/>
        <end position="221"/>
    </location>
</feature>
<comment type="function">
    <text evidence="4 5">Required for flagellar hook formation. May act as a scaffolding protein.</text>
</comment>
<evidence type="ECO:0000256" key="3">
    <source>
        <dbReference type="ARBA" id="ARBA00022795"/>
    </source>
</evidence>
<keyword evidence="3 5" id="KW-1005">Bacterial flagellum biogenesis</keyword>
<dbReference type="InterPro" id="IPR025963">
    <property type="entry name" value="FLgD_Tudor"/>
</dbReference>
<evidence type="ECO:0000256" key="1">
    <source>
        <dbReference type="ARBA" id="ARBA00010577"/>
    </source>
</evidence>
<comment type="similarity">
    <text evidence="1 5">Belongs to the FlgD family.</text>
</comment>
<evidence type="ECO:0000259" key="7">
    <source>
        <dbReference type="Pfam" id="PF13861"/>
    </source>
</evidence>